<dbReference type="EMBL" id="PXYT01000087">
    <property type="protein sequence ID" value="PSR24031.1"/>
    <property type="molecule type" value="Genomic_DNA"/>
</dbReference>
<sequence length="127" mass="14496">MTHVMQEIKSRGLCIEGSEKYTDYRDQLISWEEYEQGVEVFCGSGALAHGLPFVKRVRSGLEPIVQDTNVSFSHNNQVRIETGQTVITKLKAKSDPEGLKILERYIADNLEPINILNMLADTEYWLH</sequence>
<dbReference type="Proteomes" id="UP000242699">
    <property type="component" value="Unassembled WGS sequence"/>
</dbReference>
<reference evidence="1 2" key="1">
    <citation type="journal article" date="2014" name="BMC Genomics">
        <title>Comparison of environmental and isolate Sulfobacillus genomes reveals diverse carbon, sulfur, nitrogen, and hydrogen metabolisms.</title>
        <authorList>
            <person name="Justice N.B."/>
            <person name="Norman A."/>
            <person name="Brown C.T."/>
            <person name="Singh A."/>
            <person name="Thomas B.C."/>
            <person name="Banfield J.F."/>
        </authorList>
    </citation>
    <scope>NUCLEOTIDE SEQUENCE [LARGE SCALE GENOMIC DNA]</scope>
    <source>
        <strain evidence="1">AMDSBA1</strain>
    </source>
</reference>
<proteinExistence type="predicted"/>
<evidence type="ECO:0000313" key="2">
    <source>
        <dbReference type="Proteomes" id="UP000242699"/>
    </source>
</evidence>
<name>A0A2T2WP64_9FIRM</name>
<dbReference type="AlphaFoldDB" id="A0A2T2WP64"/>
<accession>A0A2T2WP64</accession>
<comment type="caution">
    <text evidence="1">The sequence shown here is derived from an EMBL/GenBank/DDBJ whole genome shotgun (WGS) entry which is preliminary data.</text>
</comment>
<organism evidence="1 2">
    <name type="scientific">Sulfobacillus benefaciens</name>
    <dbReference type="NCBI Taxonomy" id="453960"/>
    <lineage>
        <taxon>Bacteria</taxon>
        <taxon>Bacillati</taxon>
        <taxon>Bacillota</taxon>
        <taxon>Clostridia</taxon>
        <taxon>Eubacteriales</taxon>
        <taxon>Clostridiales Family XVII. Incertae Sedis</taxon>
        <taxon>Sulfobacillus</taxon>
    </lineage>
</organism>
<evidence type="ECO:0000313" key="1">
    <source>
        <dbReference type="EMBL" id="PSR24031.1"/>
    </source>
</evidence>
<gene>
    <name evidence="1" type="ORF">C7B43_19655</name>
</gene>
<protein>
    <submittedName>
        <fullName evidence="1">Uncharacterized protein</fullName>
    </submittedName>
</protein>